<evidence type="ECO:0000259" key="1">
    <source>
        <dbReference type="Pfam" id="PF14096"/>
    </source>
</evidence>
<gene>
    <name evidence="2" type="ORF">P8828_01525</name>
</gene>
<dbReference type="EMBL" id="JARRTL010000005">
    <property type="protein sequence ID" value="MEC0483538.1"/>
    <property type="molecule type" value="Genomic_DNA"/>
</dbReference>
<proteinExistence type="predicted"/>
<evidence type="ECO:0000313" key="2">
    <source>
        <dbReference type="EMBL" id="MEC0483538.1"/>
    </source>
</evidence>
<feature type="domain" description="DUF4274" evidence="1">
    <location>
        <begin position="1"/>
        <end position="37"/>
    </location>
</feature>
<organism evidence="2 3">
    <name type="scientific">Bacillus glycinifermentans</name>
    <dbReference type="NCBI Taxonomy" id="1664069"/>
    <lineage>
        <taxon>Bacteria</taxon>
        <taxon>Bacillati</taxon>
        <taxon>Bacillota</taxon>
        <taxon>Bacilli</taxon>
        <taxon>Bacillales</taxon>
        <taxon>Bacillaceae</taxon>
        <taxon>Bacillus</taxon>
    </lineage>
</organism>
<reference evidence="2 3" key="1">
    <citation type="submission" date="2023-03" db="EMBL/GenBank/DDBJ databases">
        <title>Agriculturally important microbes genome sequencing.</title>
        <authorList>
            <person name="Dunlap C."/>
        </authorList>
    </citation>
    <scope>NUCLEOTIDE SEQUENCE [LARGE SCALE GENOMIC DNA]</scope>
    <source>
        <strain evidence="2 3">CBP-3203</strain>
    </source>
</reference>
<keyword evidence="3" id="KW-1185">Reference proteome</keyword>
<dbReference type="Pfam" id="PF14096">
    <property type="entry name" value="DUF4274"/>
    <property type="match status" value="1"/>
</dbReference>
<accession>A0ABU6GXQ6</accession>
<sequence length="90" mass="10430">MFHYADGYRMLENPDDVSKSTLEEWKDFLVQTYNKLINLQFKSQNISFDPELTKIQKFKLKKSNPNIPDILLDKSPGHVVDVPKTLKGSC</sequence>
<protein>
    <recommendedName>
        <fullName evidence="1">DUF4274 domain-containing protein</fullName>
    </recommendedName>
</protein>
<name>A0ABU6GXQ6_9BACI</name>
<comment type="caution">
    <text evidence="2">The sequence shown here is derived from an EMBL/GenBank/DDBJ whole genome shotgun (WGS) entry which is preliminary data.</text>
</comment>
<evidence type="ECO:0000313" key="3">
    <source>
        <dbReference type="Proteomes" id="UP001341297"/>
    </source>
</evidence>
<dbReference type="InterPro" id="IPR025369">
    <property type="entry name" value="DUF4274"/>
</dbReference>
<dbReference type="Proteomes" id="UP001341297">
    <property type="component" value="Unassembled WGS sequence"/>
</dbReference>